<evidence type="ECO:0000256" key="1">
    <source>
        <dbReference type="ARBA" id="ARBA00004167"/>
    </source>
</evidence>
<keyword evidence="8" id="KW-1185">Reference proteome</keyword>
<dbReference type="InterPro" id="IPR028994">
    <property type="entry name" value="Integrin_alpha_N"/>
</dbReference>
<protein>
    <recommendedName>
        <fullName evidence="6">FAM234A/B beta-propeller domain-containing protein</fullName>
    </recommendedName>
</protein>
<dbReference type="InterPro" id="IPR015943">
    <property type="entry name" value="WD40/YVTN_repeat-like_dom_sf"/>
</dbReference>
<name>A0A177ATC7_9BILA</name>
<dbReference type="SUPFAM" id="SSF69318">
    <property type="entry name" value="Integrin alpha N-terminal domain"/>
    <property type="match status" value="1"/>
</dbReference>
<dbReference type="EMBL" id="LWCA01001366">
    <property type="protein sequence ID" value="OAF65277.1"/>
    <property type="molecule type" value="Genomic_DNA"/>
</dbReference>
<evidence type="ECO:0000256" key="3">
    <source>
        <dbReference type="ARBA" id="ARBA00022989"/>
    </source>
</evidence>
<feature type="chain" id="PRO_5008056676" description="FAM234A/B beta-propeller domain-containing protein" evidence="5">
    <location>
        <begin position="21"/>
        <end position="223"/>
    </location>
</feature>
<gene>
    <name evidence="7" type="ORF">A3Q56_07006</name>
</gene>
<evidence type="ECO:0000256" key="2">
    <source>
        <dbReference type="ARBA" id="ARBA00022692"/>
    </source>
</evidence>
<dbReference type="GO" id="GO:0016020">
    <property type="term" value="C:membrane"/>
    <property type="evidence" value="ECO:0007669"/>
    <property type="project" value="UniProtKB-SubCell"/>
</dbReference>
<keyword evidence="3" id="KW-1133">Transmembrane helix</keyword>
<evidence type="ECO:0000256" key="5">
    <source>
        <dbReference type="SAM" id="SignalP"/>
    </source>
</evidence>
<dbReference type="PANTHER" id="PTHR21419">
    <property type="match status" value="1"/>
</dbReference>
<sequence length="223" mass="24672">MCMISIFVCAIIKLCIFVKSYQISVDNVWISGFEDVSIESSFISIDVNLDGYLDVVIGSATGMDKRFIPQHVCEKLYQGERVCGGMVLCLDGRSGKEIWRHYTPHEVYALNGFIDLDSDNIIDVIIGGRGGITQMLSSVTGNILWQQNEIHENLNTYTPLILNYDVNKDNISEIVIMSGGGSETRLPAILYLLCGKSGSVIVNVTVPDGRESYSSPILHNIRD</sequence>
<organism evidence="7 8">
    <name type="scientific">Intoshia linei</name>
    <dbReference type="NCBI Taxonomy" id="1819745"/>
    <lineage>
        <taxon>Eukaryota</taxon>
        <taxon>Metazoa</taxon>
        <taxon>Spiralia</taxon>
        <taxon>Lophotrochozoa</taxon>
        <taxon>Mesozoa</taxon>
        <taxon>Orthonectida</taxon>
        <taxon>Rhopaluridae</taxon>
        <taxon>Intoshia</taxon>
    </lineage>
</organism>
<dbReference type="Pfam" id="PF23727">
    <property type="entry name" value="Beta-prop_FAM234A_B"/>
    <property type="match status" value="1"/>
</dbReference>
<dbReference type="InterPro" id="IPR045232">
    <property type="entry name" value="FAM234"/>
</dbReference>
<dbReference type="Gene3D" id="2.130.10.10">
    <property type="entry name" value="YVTN repeat-like/Quinoprotein amine dehydrogenase"/>
    <property type="match status" value="1"/>
</dbReference>
<proteinExistence type="predicted"/>
<evidence type="ECO:0000259" key="6">
    <source>
        <dbReference type="Pfam" id="PF23727"/>
    </source>
</evidence>
<feature type="signal peptide" evidence="5">
    <location>
        <begin position="1"/>
        <end position="20"/>
    </location>
</feature>
<comment type="subcellular location">
    <subcellularLocation>
        <location evidence="1">Membrane</location>
        <topology evidence="1">Single-pass membrane protein</topology>
    </subcellularLocation>
</comment>
<reference evidence="7 8" key="1">
    <citation type="submission" date="2016-04" db="EMBL/GenBank/DDBJ databases">
        <title>The genome of Intoshia linei affirms orthonectids as highly simplified spiralians.</title>
        <authorList>
            <person name="Mikhailov K.V."/>
            <person name="Slusarev G.S."/>
            <person name="Nikitin M.A."/>
            <person name="Logacheva M.D."/>
            <person name="Penin A."/>
            <person name="Aleoshin V."/>
            <person name="Panchin Y.V."/>
        </authorList>
    </citation>
    <scope>NUCLEOTIDE SEQUENCE [LARGE SCALE GENOMIC DNA]</scope>
    <source>
        <strain evidence="7">Intl2013</strain>
        <tissue evidence="7">Whole animal</tissue>
    </source>
</reference>
<dbReference type="OrthoDB" id="567787at2759"/>
<keyword evidence="2" id="KW-0812">Transmembrane</keyword>
<dbReference type="PANTHER" id="PTHR21419:SF30">
    <property type="entry name" value="IG-LIKE DOMAIN-CONTAINING PROTEIN"/>
    <property type="match status" value="1"/>
</dbReference>
<feature type="non-terminal residue" evidence="7">
    <location>
        <position position="223"/>
    </location>
</feature>
<comment type="caution">
    <text evidence="7">The sequence shown here is derived from an EMBL/GenBank/DDBJ whole genome shotgun (WGS) entry which is preliminary data.</text>
</comment>
<dbReference type="Proteomes" id="UP000078046">
    <property type="component" value="Unassembled WGS sequence"/>
</dbReference>
<evidence type="ECO:0000313" key="7">
    <source>
        <dbReference type="EMBL" id="OAF65277.1"/>
    </source>
</evidence>
<evidence type="ECO:0000256" key="4">
    <source>
        <dbReference type="ARBA" id="ARBA00023136"/>
    </source>
</evidence>
<feature type="domain" description="FAM234A/B beta-propeller" evidence="6">
    <location>
        <begin position="85"/>
        <end position="208"/>
    </location>
</feature>
<dbReference type="AlphaFoldDB" id="A0A177ATC7"/>
<keyword evidence="4" id="KW-0472">Membrane</keyword>
<dbReference type="InterPro" id="IPR055409">
    <property type="entry name" value="Beta-prop_FAM234A_B"/>
</dbReference>
<keyword evidence="5" id="KW-0732">Signal</keyword>
<accession>A0A177ATC7</accession>
<evidence type="ECO:0000313" key="8">
    <source>
        <dbReference type="Proteomes" id="UP000078046"/>
    </source>
</evidence>